<proteinExistence type="predicted"/>
<protein>
    <submittedName>
        <fullName evidence="1">Uncharacterized protein</fullName>
    </submittedName>
</protein>
<dbReference type="Proteomes" id="UP001056883">
    <property type="component" value="Segment"/>
</dbReference>
<evidence type="ECO:0000313" key="1">
    <source>
        <dbReference type="EMBL" id="USN16359.1"/>
    </source>
</evidence>
<gene>
    <name evidence="1" type="ORF">PLUTO_00430</name>
</gene>
<dbReference type="EMBL" id="ON529861">
    <property type="protein sequence ID" value="USN16359.1"/>
    <property type="molecule type" value="Genomic_DNA"/>
</dbReference>
<accession>A0A9E7SM84</accession>
<keyword evidence="2" id="KW-1185">Reference proteome</keyword>
<sequence length="53" mass="6010">MKWLIVFHSQSTRAIEIAVTVESDSRIEAEEDAVEYLLLARIPHGEVKSITNL</sequence>
<name>A0A9E7SM84_9CAUD</name>
<evidence type="ECO:0000313" key="2">
    <source>
        <dbReference type="Proteomes" id="UP001056883"/>
    </source>
</evidence>
<reference evidence="1" key="1">
    <citation type="submission" date="2022-05" db="EMBL/GenBank/DDBJ databases">
        <authorList>
            <person name="Friedrich I."/>
            <person name="Poehlein A."/>
            <person name="Schneider D."/>
            <person name="Hertel R."/>
            <person name="Daniel R."/>
        </authorList>
    </citation>
    <scope>NUCLEOTIDE SEQUENCE</scope>
</reference>
<organism evidence="1 2">
    <name type="scientific">Luteibacter phage vB_LflM-Pluto</name>
    <dbReference type="NCBI Taxonomy" id="2948611"/>
    <lineage>
        <taxon>Viruses</taxon>
        <taxon>Duplodnaviria</taxon>
        <taxon>Heunggongvirae</taxon>
        <taxon>Uroviricota</taxon>
        <taxon>Caudoviricetes</taxon>
        <taxon>Lindbergviridae</taxon>
        <taxon>Plutovirus</taxon>
        <taxon>Plutovirus pluto</taxon>
    </lineage>
</organism>